<feature type="region of interest" description="Disordered" evidence="1">
    <location>
        <begin position="364"/>
        <end position="393"/>
    </location>
</feature>
<evidence type="ECO:0008006" key="4">
    <source>
        <dbReference type="Google" id="ProtNLM"/>
    </source>
</evidence>
<dbReference type="EMBL" id="JBHSBC010000002">
    <property type="protein sequence ID" value="MFC3979316.1"/>
    <property type="molecule type" value="Genomic_DNA"/>
</dbReference>
<keyword evidence="3" id="KW-1185">Reference proteome</keyword>
<dbReference type="RefSeq" id="WP_386187977.1">
    <property type="nucleotide sequence ID" value="NZ_JBHSBC010000002.1"/>
</dbReference>
<sequence>MKRSIGVVLALLLGAAVVVAVVLGNRNDEGPGGGLVTVRGVIGSEKKPFFEDPQVRAAFAKHGLRVEVDTAGSRQIATEVKLDGYAFAFPSSLPAAEKIRKDRGVSAVFSPFYSPMAIATFQPIADLLTKAGLVRDSGHGYPVFDVAKYLDLAAKGTRWDKLPGNTAYPARKRVLLTTTDVRTSNSAAMYLAITSYVANGEDVVNSTAQVTGVARTVAPIFLDQGYSQASSEAPFDDYLVMGSGKTPMVMIYEAQYLSHVFAGDGSIKPGMRLLYPSPTVLSKHTLVPLTADGSRVGKLLTEDPGLRGLAARYGFRTADPAAFTALVAKSGAPAARDLVDVVEPPTYEHLEGLITNIDRLYASGAVPQQGNPGSPGRQEAPEKALEKAPEGVR</sequence>
<comment type="caution">
    <text evidence="2">The sequence shown here is derived from an EMBL/GenBank/DDBJ whole genome shotgun (WGS) entry which is preliminary data.</text>
</comment>
<accession>A0ABV8EUI0</accession>
<evidence type="ECO:0000256" key="1">
    <source>
        <dbReference type="SAM" id="MobiDB-lite"/>
    </source>
</evidence>
<evidence type="ECO:0000313" key="2">
    <source>
        <dbReference type="EMBL" id="MFC3979316.1"/>
    </source>
</evidence>
<dbReference type="Proteomes" id="UP001595698">
    <property type="component" value="Unassembled WGS sequence"/>
</dbReference>
<reference evidence="3" key="1">
    <citation type="journal article" date="2019" name="Int. J. Syst. Evol. Microbiol.">
        <title>The Global Catalogue of Microorganisms (GCM) 10K type strain sequencing project: providing services to taxonomists for standard genome sequencing and annotation.</title>
        <authorList>
            <consortium name="The Broad Institute Genomics Platform"/>
            <consortium name="The Broad Institute Genome Sequencing Center for Infectious Disease"/>
            <person name="Wu L."/>
            <person name="Ma J."/>
        </authorList>
    </citation>
    <scope>NUCLEOTIDE SEQUENCE [LARGE SCALE GENOMIC DNA]</scope>
    <source>
        <strain evidence="3">TBRC 7912</strain>
    </source>
</reference>
<name>A0ABV8EUI0_9ACTN</name>
<evidence type="ECO:0000313" key="3">
    <source>
        <dbReference type="Proteomes" id="UP001595698"/>
    </source>
</evidence>
<protein>
    <recommendedName>
        <fullName evidence="4">Extracellular solute-binding protein</fullName>
    </recommendedName>
</protein>
<proteinExistence type="predicted"/>
<gene>
    <name evidence="2" type="ORF">ACFOYY_04235</name>
</gene>
<feature type="compositionally biased region" description="Basic and acidic residues" evidence="1">
    <location>
        <begin position="379"/>
        <end position="393"/>
    </location>
</feature>
<organism evidence="2 3">
    <name type="scientific">Streptosporangium jomthongense</name>
    <dbReference type="NCBI Taxonomy" id="1193683"/>
    <lineage>
        <taxon>Bacteria</taxon>
        <taxon>Bacillati</taxon>
        <taxon>Actinomycetota</taxon>
        <taxon>Actinomycetes</taxon>
        <taxon>Streptosporangiales</taxon>
        <taxon>Streptosporangiaceae</taxon>
        <taxon>Streptosporangium</taxon>
    </lineage>
</organism>